<reference evidence="13" key="1">
    <citation type="submission" date="2024-06" db="EMBL/GenBank/DDBJ databases">
        <title>Multi-omics analyses provide insights into the biosynthesis of the anticancer antibiotic pleurotin in Hohenbuehelia grisea.</title>
        <authorList>
            <person name="Weaver J.A."/>
            <person name="Alberti F."/>
        </authorList>
    </citation>
    <scope>NUCLEOTIDE SEQUENCE [LARGE SCALE GENOMIC DNA]</scope>
    <source>
        <strain evidence="13">T-177</strain>
    </source>
</reference>
<gene>
    <name evidence="12" type="ORF">HGRIS_005886</name>
</gene>
<keyword evidence="6" id="KW-0813">Transport</keyword>
<keyword evidence="9" id="KW-0539">Nucleus</keyword>
<comment type="function">
    <text evidence="1">Directs RNA polymerase II nuclear import.</text>
</comment>
<sequence length="303" mass="34417">MQSETISGTPQPYTILRIKRKRNEEPLDALAVESRIPRKKSRGGIGLFKFAQTVEPNAWDDEQKQKDLQDQISRLTREPAQSEDQEPPPTTTPVKSPPPPPSPNQDRNRRYAIINAPEPEPDLGRRAPTSPPKILSSKDVARLKNKALEYRLYDAVLASEKEDNMDTEMEKFMPMIRDYLKLHDISTDAEASVSPAKSPTEDTDDYVWDVFYHKPVTLSEWNSVAANIGTLTGLPPSLTDLDDSDSDSEVEDEANEDSNDEAYYKNDYPDEESDDYDSEGSDAFHESSDHEGYYKDDNDLDWR</sequence>
<keyword evidence="7" id="KW-0963">Cytoplasm</keyword>
<evidence type="ECO:0000313" key="13">
    <source>
        <dbReference type="Proteomes" id="UP001556367"/>
    </source>
</evidence>
<feature type="compositionally biased region" description="Acidic residues" evidence="10">
    <location>
        <begin position="269"/>
        <end position="280"/>
    </location>
</feature>
<feature type="compositionally biased region" description="Acidic residues" evidence="10">
    <location>
        <begin position="240"/>
        <end position="260"/>
    </location>
</feature>
<accession>A0ABR3JYM7</accession>
<comment type="similarity">
    <text evidence="4">Belongs to the IWR1/SLC7A6OS family.</text>
</comment>
<evidence type="ECO:0000259" key="11">
    <source>
        <dbReference type="Pfam" id="PF08574"/>
    </source>
</evidence>
<keyword evidence="8" id="KW-0653">Protein transport</keyword>
<organism evidence="12 13">
    <name type="scientific">Hohenbuehelia grisea</name>
    <dbReference type="NCBI Taxonomy" id="104357"/>
    <lineage>
        <taxon>Eukaryota</taxon>
        <taxon>Fungi</taxon>
        <taxon>Dikarya</taxon>
        <taxon>Basidiomycota</taxon>
        <taxon>Agaricomycotina</taxon>
        <taxon>Agaricomycetes</taxon>
        <taxon>Agaricomycetidae</taxon>
        <taxon>Agaricales</taxon>
        <taxon>Pleurotineae</taxon>
        <taxon>Pleurotaceae</taxon>
        <taxon>Hohenbuehelia</taxon>
    </lineage>
</organism>
<evidence type="ECO:0000256" key="3">
    <source>
        <dbReference type="ARBA" id="ARBA00004496"/>
    </source>
</evidence>
<evidence type="ECO:0000256" key="1">
    <source>
        <dbReference type="ARBA" id="ARBA00003202"/>
    </source>
</evidence>
<dbReference type="InterPro" id="IPR013883">
    <property type="entry name" value="TF_Iwr1_dom"/>
</dbReference>
<evidence type="ECO:0000256" key="6">
    <source>
        <dbReference type="ARBA" id="ARBA00022448"/>
    </source>
</evidence>
<dbReference type="PANTHER" id="PTHR31196:SF2">
    <property type="entry name" value="RNA POLYMERASE II NUCLEAR LOCALIZATION PROTEIN SLC7A6OS-RELATED"/>
    <property type="match status" value="1"/>
</dbReference>
<feature type="compositionally biased region" description="Pro residues" evidence="10">
    <location>
        <begin position="87"/>
        <end position="103"/>
    </location>
</feature>
<feature type="compositionally biased region" description="Polar residues" evidence="10">
    <location>
        <begin position="1"/>
        <end position="12"/>
    </location>
</feature>
<feature type="compositionally biased region" description="Basic and acidic residues" evidence="10">
    <location>
        <begin position="282"/>
        <end position="303"/>
    </location>
</feature>
<dbReference type="Pfam" id="PF08574">
    <property type="entry name" value="Iwr1"/>
    <property type="match status" value="1"/>
</dbReference>
<dbReference type="EMBL" id="JASNQZ010000001">
    <property type="protein sequence ID" value="KAL0960871.1"/>
    <property type="molecule type" value="Genomic_DNA"/>
</dbReference>
<evidence type="ECO:0000256" key="7">
    <source>
        <dbReference type="ARBA" id="ARBA00022490"/>
    </source>
</evidence>
<comment type="caution">
    <text evidence="12">The sequence shown here is derived from an EMBL/GenBank/DDBJ whole genome shotgun (WGS) entry which is preliminary data.</text>
</comment>
<evidence type="ECO:0000256" key="8">
    <source>
        <dbReference type="ARBA" id="ARBA00022927"/>
    </source>
</evidence>
<keyword evidence="13" id="KW-1185">Reference proteome</keyword>
<evidence type="ECO:0000256" key="4">
    <source>
        <dbReference type="ARBA" id="ARBA00010218"/>
    </source>
</evidence>
<dbReference type="InterPro" id="IPR040218">
    <property type="entry name" value="SLC7A6OS"/>
</dbReference>
<evidence type="ECO:0000256" key="9">
    <source>
        <dbReference type="ARBA" id="ARBA00023242"/>
    </source>
</evidence>
<feature type="region of interest" description="Disordered" evidence="10">
    <location>
        <begin position="54"/>
        <end position="138"/>
    </location>
</feature>
<feature type="region of interest" description="Disordered" evidence="10">
    <location>
        <begin position="1"/>
        <end position="24"/>
    </location>
</feature>
<dbReference type="Proteomes" id="UP001556367">
    <property type="component" value="Unassembled WGS sequence"/>
</dbReference>
<evidence type="ECO:0000256" key="2">
    <source>
        <dbReference type="ARBA" id="ARBA00004123"/>
    </source>
</evidence>
<protein>
    <recommendedName>
        <fullName evidence="5">Probable RNA polymerase II nuclear localization protein SLC7A6OS</fullName>
    </recommendedName>
</protein>
<feature type="domain" description="Transcription factor Iwr1" evidence="11">
    <location>
        <begin position="204"/>
        <end position="272"/>
    </location>
</feature>
<name>A0ABR3JYM7_9AGAR</name>
<comment type="subcellular location">
    <subcellularLocation>
        <location evidence="3">Cytoplasm</location>
    </subcellularLocation>
    <subcellularLocation>
        <location evidence="2">Nucleus</location>
    </subcellularLocation>
</comment>
<feature type="region of interest" description="Disordered" evidence="10">
    <location>
        <begin position="236"/>
        <end position="303"/>
    </location>
</feature>
<evidence type="ECO:0000256" key="5">
    <source>
        <dbReference type="ARBA" id="ARBA00017036"/>
    </source>
</evidence>
<evidence type="ECO:0000313" key="12">
    <source>
        <dbReference type="EMBL" id="KAL0960871.1"/>
    </source>
</evidence>
<proteinExistence type="inferred from homology"/>
<dbReference type="PANTHER" id="PTHR31196">
    <property type="entry name" value="RNA POLYMERASE II NUCLEAR LOCALIZATION PROTEIN SLC7A6OS-RELATED"/>
    <property type="match status" value="1"/>
</dbReference>
<evidence type="ECO:0000256" key="10">
    <source>
        <dbReference type="SAM" id="MobiDB-lite"/>
    </source>
</evidence>